<name>A0ACC2KAG7_PERAE</name>
<reference evidence="1 2" key="1">
    <citation type="journal article" date="2022" name="Hortic Res">
        <title>A haplotype resolved chromosomal level avocado genome allows analysis of novel avocado genes.</title>
        <authorList>
            <person name="Nath O."/>
            <person name="Fletcher S.J."/>
            <person name="Hayward A."/>
            <person name="Shaw L.M."/>
            <person name="Masouleh A.K."/>
            <person name="Furtado A."/>
            <person name="Henry R.J."/>
            <person name="Mitter N."/>
        </authorList>
    </citation>
    <scope>NUCLEOTIDE SEQUENCE [LARGE SCALE GENOMIC DNA]</scope>
    <source>
        <strain evidence="2">cv. Hass</strain>
    </source>
</reference>
<protein>
    <submittedName>
        <fullName evidence="1">Uncharacterized protein</fullName>
    </submittedName>
</protein>
<evidence type="ECO:0000313" key="1">
    <source>
        <dbReference type="EMBL" id="KAJ8617908.1"/>
    </source>
</evidence>
<sequence>MSRRNFKPSRSQIIGLQAFSFFVAPDFEASCPLFEAISSRDCQLAQTTCFEKAEKLIAVGGVAATRC</sequence>
<proteinExistence type="predicted"/>
<organism evidence="1 2">
    <name type="scientific">Persea americana</name>
    <name type="common">Avocado</name>
    <dbReference type="NCBI Taxonomy" id="3435"/>
    <lineage>
        <taxon>Eukaryota</taxon>
        <taxon>Viridiplantae</taxon>
        <taxon>Streptophyta</taxon>
        <taxon>Embryophyta</taxon>
        <taxon>Tracheophyta</taxon>
        <taxon>Spermatophyta</taxon>
        <taxon>Magnoliopsida</taxon>
        <taxon>Magnoliidae</taxon>
        <taxon>Laurales</taxon>
        <taxon>Lauraceae</taxon>
        <taxon>Persea</taxon>
    </lineage>
</organism>
<keyword evidence="2" id="KW-1185">Reference proteome</keyword>
<dbReference type="Proteomes" id="UP001234297">
    <property type="component" value="Chromosome 4"/>
</dbReference>
<comment type="caution">
    <text evidence="1">The sequence shown here is derived from an EMBL/GenBank/DDBJ whole genome shotgun (WGS) entry which is preliminary data.</text>
</comment>
<gene>
    <name evidence="1" type="ORF">MRB53_014094</name>
</gene>
<dbReference type="EMBL" id="CM056812">
    <property type="protein sequence ID" value="KAJ8617908.1"/>
    <property type="molecule type" value="Genomic_DNA"/>
</dbReference>
<accession>A0ACC2KAG7</accession>
<evidence type="ECO:0000313" key="2">
    <source>
        <dbReference type="Proteomes" id="UP001234297"/>
    </source>
</evidence>